<comment type="subcellular location">
    <subcellularLocation>
        <location evidence="1">Membrane</location>
        <topology evidence="1">Single-pass type II membrane protein</topology>
    </subcellularLocation>
</comment>
<dbReference type="PANTHER" id="PTHR23033:SF14">
    <property type="entry name" value="GLYCOPROTEIN-N-ACETYLGALACTOSAMINE 3-BETA-GALACTOSYLTRANSFERASE 1-RELATED"/>
    <property type="match status" value="1"/>
</dbReference>
<keyword evidence="5" id="KW-1133">Transmembrane helix</keyword>
<feature type="region of interest" description="Disordered" evidence="7">
    <location>
        <begin position="1"/>
        <end position="80"/>
    </location>
</feature>
<keyword evidence="6" id="KW-0472">Membrane</keyword>
<dbReference type="EMBL" id="LR904617">
    <property type="protein sequence ID" value="CAD7252964.1"/>
    <property type="molecule type" value="Genomic_DNA"/>
</dbReference>
<evidence type="ECO:0000256" key="2">
    <source>
        <dbReference type="ARBA" id="ARBA00006462"/>
    </source>
</evidence>
<name>A0A7R9AF47_9CRUS</name>
<protein>
    <submittedName>
        <fullName evidence="8">Uncharacterized protein</fullName>
    </submittedName>
</protein>
<dbReference type="OrthoDB" id="414175at2759"/>
<feature type="compositionally biased region" description="Basic and acidic residues" evidence="7">
    <location>
        <begin position="1"/>
        <end position="37"/>
    </location>
</feature>
<comment type="similarity">
    <text evidence="2">Belongs to the glycosyltransferase 31 family. Beta3-Gal-T subfamily.</text>
</comment>
<accession>A0A7R9AF47</accession>
<feature type="region of interest" description="Disordered" evidence="7">
    <location>
        <begin position="215"/>
        <end position="234"/>
    </location>
</feature>
<dbReference type="EMBL" id="CAJPEV010005100">
    <property type="protein sequence ID" value="CAG0902742.1"/>
    <property type="molecule type" value="Genomic_DNA"/>
</dbReference>
<organism evidence="8">
    <name type="scientific">Darwinula stevensoni</name>
    <dbReference type="NCBI Taxonomy" id="69355"/>
    <lineage>
        <taxon>Eukaryota</taxon>
        <taxon>Metazoa</taxon>
        <taxon>Ecdysozoa</taxon>
        <taxon>Arthropoda</taxon>
        <taxon>Crustacea</taxon>
        <taxon>Oligostraca</taxon>
        <taxon>Ostracoda</taxon>
        <taxon>Podocopa</taxon>
        <taxon>Podocopida</taxon>
        <taxon>Darwinulocopina</taxon>
        <taxon>Darwinuloidea</taxon>
        <taxon>Darwinulidae</taxon>
        <taxon>Darwinula</taxon>
    </lineage>
</organism>
<evidence type="ECO:0000256" key="1">
    <source>
        <dbReference type="ARBA" id="ARBA00004606"/>
    </source>
</evidence>
<feature type="compositionally biased region" description="Basic and acidic residues" evidence="7">
    <location>
        <begin position="111"/>
        <end position="121"/>
    </location>
</feature>
<keyword evidence="3" id="KW-0812">Transmembrane</keyword>
<evidence type="ECO:0000313" key="9">
    <source>
        <dbReference type="Proteomes" id="UP000677054"/>
    </source>
</evidence>
<dbReference type="Gene3D" id="3.90.550.50">
    <property type="match status" value="1"/>
</dbReference>
<gene>
    <name evidence="8" type="ORF">DSTB1V02_LOCUS12715</name>
</gene>
<dbReference type="Proteomes" id="UP000677054">
    <property type="component" value="Unassembled WGS sequence"/>
</dbReference>
<dbReference type="InterPro" id="IPR026050">
    <property type="entry name" value="C1GALT1/C1GALT1_chp1"/>
</dbReference>
<proteinExistence type="inferred from homology"/>
<feature type="non-terminal residue" evidence="8">
    <location>
        <position position="1"/>
    </location>
</feature>
<feature type="region of interest" description="Disordered" evidence="7">
    <location>
        <begin position="110"/>
        <end position="144"/>
    </location>
</feature>
<dbReference type="GO" id="GO:0016020">
    <property type="term" value="C:membrane"/>
    <property type="evidence" value="ECO:0007669"/>
    <property type="project" value="UniProtKB-SubCell"/>
</dbReference>
<evidence type="ECO:0000256" key="4">
    <source>
        <dbReference type="ARBA" id="ARBA00022968"/>
    </source>
</evidence>
<evidence type="ECO:0000256" key="6">
    <source>
        <dbReference type="ARBA" id="ARBA00023136"/>
    </source>
</evidence>
<dbReference type="GO" id="GO:0016263">
    <property type="term" value="F:glycoprotein-N-acetylgalactosamine 3-beta-galactosyltransferase activity"/>
    <property type="evidence" value="ECO:0007669"/>
    <property type="project" value="TreeGrafter"/>
</dbReference>
<dbReference type="PANTHER" id="PTHR23033">
    <property type="entry name" value="BETA1,3-GALACTOSYLTRANSFERASE"/>
    <property type="match status" value="1"/>
</dbReference>
<evidence type="ECO:0000256" key="7">
    <source>
        <dbReference type="SAM" id="MobiDB-lite"/>
    </source>
</evidence>
<evidence type="ECO:0000256" key="5">
    <source>
        <dbReference type="ARBA" id="ARBA00022989"/>
    </source>
</evidence>
<evidence type="ECO:0000313" key="8">
    <source>
        <dbReference type="EMBL" id="CAD7252964.1"/>
    </source>
</evidence>
<keyword evidence="9" id="KW-1185">Reference proteome</keyword>
<dbReference type="AlphaFoldDB" id="A0A7R9AF47"/>
<feature type="compositionally biased region" description="Polar residues" evidence="7">
    <location>
        <begin position="215"/>
        <end position="231"/>
    </location>
</feature>
<reference evidence="8" key="1">
    <citation type="submission" date="2020-11" db="EMBL/GenBank/DDBJ databases">
        <authorList>
            <person name="Tran Van P."/>
        </authorList>
    </citation>
    <scope>NUCLEOTIDE SEQUENCE</scope>
</reference>
<keyword evidence="4" id="KW-0735">Signal-anchor</keyword>
<evidence type="ECO:0000256" key="3">
    <source>
        <dbReference type="ARBA" id="ARBA00022692"/>
    </source>
</evidence>
<sequence length="358" mass="39830">MTNHREDGSGFNDWRKNESSGKEKGNRRDGGIGHEEEPPLPALRMEVEGLSPRTEGCGLGSPLPFPRTGEELPSSPVKKTSVDLQIEEEIFRSGSWRCCGISSFSVPNSDSFRDDLEEKTGPDPPAPVSGRTGRRRFSGQGHPATFTLSSTFPRIFKHISRDELLLNYLARLRRNNYNYPRQQQKRSSLLTHEIGHHNLPRCTLFPSITRIQSHPATSSHIQPHPATSSHSLRTDRLGISPPGDRAIPRRAFVLGLCAGLLLSRLASLSWIYPRASIPYHHRATHPGNDTPLGPRPTQGPLFPLSPLFPPSTPNLGPETPRVLCWIATQPANHEAKAKHVKATWGRRCDVLLFFSSKQ</sequence>